<feature type="domain" description="GIY-YIG" evidence="1">
    <location>
        <begin position="60"/>
        <end position="148"/>
    </location>
</feature>
<dbReference type="InterPro" id="IPR035901">
    <property type="entry name" value="GIY-YIG_endonuc_sf"/>
</dbReference>
<dbReference type="GO" id="GO:0004519">
    <property type="term" value="F:endonuclease activity"/>
    <property type="evidence" value="ECO:0007669"/>
    <property type="project" value="UniProtKB-KW"/>
</dbReference>
<geneLocation type="mitochondrion" evidence="2"/>
<protein>
    <submittedName>
        <fullName evidence="2">GIY-YIG endonuclease</fullName>
    </submittedName>
</protein>
<dbReference type="PROSITE" id="PS50164">
    <property type="entry name" value="GIY_YIG"/>
    <property type="match status" value="1"/>
</dbReference>
<evidence type="ECO:0000259" key="1">
    <source>
        <dbReference type="PROSITE" id="PS50164"/>
    </source>
</evidence>
<keyword evidence="2" id="KW-0378">Hydrolase</keyword>
<dbReference type="Pfam" id="PF01541">
    <property type="entry name" value="GIY-YIG"/>
    <property type="match status" value="1"/>
</dbReference>
<name>A0A7T3PCS9_9AGAR</name>
<keyword evidence="2" id="KW-0540">Nuclease</keyword>
<dbReference type="CDD" id="cd10445">
    <property type="entry name" value="GIY-YIG_bI1_like"/>
    <property type="match status" value="1"/>
</dbReference>
<dbReference type="GeneID" id="65338582"/>
<accession>A0A7T3PCS9</accession>
<dbReference type="Pfam" id="PF07453">
    <property type="entry name" value="NUMOD1"/>
    <property type="match status" value="1"/>
</dbReference>
<dbReference type="AlphaFoldDB" id="A0A7T3PCS9"/>
<reference evidence="2" key="1">
    <citation type="journal article" date="2020" name="IMA Fungus">
        <title>The 256 kb mitochondrial genome of Clavaria fumosa is the largest among phylum Basidiomycota and is rich in introns and intronic ORFs.</title>
        <authorList>
            <person name="Wang X."/>
            <person name="Wang Y."/>
            <person name="Yao W."/>
            <person name="Shen J."/>
            <person name="Chen M."/>
            <person name="Gao M."/>
            <person name="Ren J."/>
            <person name="Li Q."/>
            <person name="Liu N."/>
        </authorList>
    </citation>
    <scope>NUCLEOTIDE SEQUENCE</scope>
</reference>
<proteinExistence type="predicted"/>
<gene>
    <name evidence="2" type="primary">orf302</name>
</gene>
<dbReference type="NCBIfam" id="TIGR01453">
    <property type="entry name" value="grpIintron_endo"/>
    <property type="match status" value="1"/>
</dbReference>
<dbReference type="Gene3D" id="3.40.1440.10">
    <property type="entry name" value="GIY-YIG endonuclease"/>
    <property type="match status" value="1"/>
</dbReference>
<dbReference type="RefSeq" id="YP_010130247.1">
    <property type="nucleotide sequence ID" value="NC_056336.1"/>
</dbReference>
<keyword evidence="2" id="KW-0496">Mitochondrion</keyword>
<evidence type="ECO:0000313" key="2">
    <source>
        <dbReference type="EMBL" id="QPZ51149.1"/>
    </source>
</evidence>
<sequence>MPINLIIIFDLKILNCFFFLHYEEFNYMNIFDLYCLEIIPIVSYNDALFNKNKIILDNKGKAGIYCWTLLSANKSYIGSSVNLGRRLRDYLNPIYISHYSRKNMVINRALLKHGYSNFKLEILEYCNPKDLVKKEQHYLDILTPEYNVLNTAYSSLGYKHTKESLLKIKKQLAILNKSKSISVKVTNLKTNVSYEYTYLTTAVKNLNINKNTLQRYILKSKLFKGIYKLESSLSISNFDSNYLNHPNSIEIEITDLKLNTVTRYTSMLSAARALWISGTTISNFIKRNQTKPYKERFIFKQL</sequence>
<dbReference type="InterPro" id="IPR006350">
    <property type="entry name" value="Intron_endoG1"/>
</dbReference>
<organism evidence="2">
    <name type="scientific">Clavaria fumosa</name>
    <dbReference type="NCBI Taxonomy" id="264083"/>
    <lineage>
        <taxon>Eukaryota</taxon>
        <taxon>Fungi</taxon>
        <taxon>Dikarya</taxon>
        <taxon>Basidiomycota</taxon>
        <taxon>Agaricomycotina</taxon>
        <taxon>Agaricomycetes</taxon>
        <taxon>Agaricomycetidae</taxon>
        <taxon>Agaricales</taxon>
        <taxon>Clavariineae</taxon>
        <taxon>Clavariaceae</taxon>
        <taxon>Clavaria</taxon>
    </lineage>
</organism>
<dbReference type="SMART" id="SM00497">
    <property type="entry name" value="IENR1"/>
    <property type="match status" value="2"/>
</dbReference>
<dbReference type="InterPro" id="IPR010896">
    <property type="entry name" value="NUMOD1"/>
</dbReference>
<dbReference type="SUPFAM" id="SSF82771">
    <property type="entry name" value="GIY-YIG endonuclease"/>
    <property type="match status" value="1"/>
</dbReference>
<dbReference type="InterPro" id="IPR003647">
    <property type="entry name" value="Intron_nuc_1_rpt"/>
</dbReference>
<dbReference type="SMART" id="SM00465">
    <property type="entry name" value="GIYc"/>
    <property type="match status" value="1"/>
</dbReference>
<keyword evidence="2" id="KW-0255">Endonuclease</keyword>
<dbReference type="EMBL" id="MT114157">
    <property type="protein sequence ID" value="QPZ51149.1"/>
    <property type="molecule type" value="Genomic_DNA"/>
</dbReference>
<dbReference type="InterPro" id="IPR000305">
    <property type="entry name" value="GIY-YIG_endonuc"/>
</dbReference>